<proteinExistence type="predicted"/>
<protein>
    <recommendedName>
        <fullName evidence="4">Outer-membrane lipoprotein LolB</fullName>
    </recommendedName>
</protein>
<evidence type="ECO:0000313" key="3">
    <source>
        <dbReference type="Proteomes" id="UP000286947"/>
    </source>
</evidence>
<dbReference type="Proteomes" id="UP000286947">
    <property type="component" value="Unassembled WGS sequence"/>
</dbReference>
<organism evidence="2 3">
    <name type="scientific">Saezia sanguinis</name>
    <dbReference type="NCBI Taxonomy" id="1965230"/>
    <lineage>
        <taxon>Bacteria</taxon>
        <taxon>Pseudomonadati</taxon>
        <taxon>Pseudomonadota</taxon>
        <taxon>Betaproteobacteria</taxon>
        <taxon>Burkholderiales</taxon>
        <taxon>Saeziaceae</taxon>
        <taxon>Saezia</taxon>
    </lineage>
</organism>
<dbReference type="PROSITE" id="PS51257">
    <property type="entry name" value="PROKAR_LIPOPROTEIN"/>
    <property type="match status" value="1"/>
</dbReference>
<keyword evidence="3" id="KW-1185">Reference proteome</keyword>
<dbReference type="AlphaFoldDB" id="A0A433SAG8"/>
<comment type="caution">
    <text evidence="2">The sequence shown here is derived from an EMBL/GenBank/DDBJ whole genome shotgun (WGS) entry which is preliminary data.</text>
</comment>
<gene>
    <name evidence="2" type="ORF">CUZ56_02740</name>
</gene>
<reference evidence="2 3" key="1">
    <citation type="submission" date="2018-01" db="EMBL/GenBank/DDBJ databases">
        <title>Saezia sanguinis gen. nov., sp. nov., in the order Burkholderiales isolated from human blood.</title>
        <authorList>
            <person name="Medina-Pascual M.J."/>
            <person name="Valdezate S."/>
            <person name="Monzon S."/>
            <person name="Cuesta I."/>
            <person name="Carrasco G."/>
            <person name="Villalon P."/>
            <person name="Saez-Nieto J.A."/>
        </authorList>
    </citation>
    <scope>NUCLEOTIDE SEQUENCE [LARGE SCALE GENOMIC DNA]</scope>
    <source>
        <strain evidence="2 3">CNM695-12</strain>
    </source>
</reference>
<dbReference type="OrthoDB" id="7376370at2"/>
<evidence type="ECO:0000313" key="2">
    <source>
        <dbReference type="EMBL" id="RUS65654.1"/>
    </source>
</evidence>
<name>A0A433SAG8_9BURK</name>
<dbReference type="EMBL" id="PQSP01000010">
    <property type="protein sequence ID" value="RUS65654.1"/>
    <property type="molecule type" value="Genomic_DNA"/>
</dbReference>
<evidence type="ECO:0000256" key="1">
    <source>
        <dbReference type="SAM" id="SignalP"/>
    </source>
</evidence>
<feature type="signal peptide" evidence="1">
    <location>
        <begin position="1"/>
        <end position="17"/>
    </location>
</feature>
<keyword evidence="1" id="KW-0732">Signal</keyword>
<evidence type="ECO:0008006" key="4">
    <source>
        <dbReference type="Google" id="ProtNLM"/>
    </source>
</evidence>
<feature type="chain" id="PRO_5019305073" description="Outer-membrane lipoprotein LolB" evidence="1">
    <location>
        <begin position="18"/>
        <end position="252"/>
    </location>
</feature>
<dbReference type="RefSeq" id="WP_126980904.1">
    <property type="nucleotide sequence ID" value="NZ_PQSP01000010.1"/>
</dbReference>
<accession>A0A433SAG8</accession>
<sequence length="252" mass="28207" precursor="true">MKKLLPLIFFLWTTVWAQSCPPQALCASNSLWNNPNHLTIDFQVDEPQIHLALEAWFHDEKNISIEMSGEQGGRLKLINGKLLLTQGIDFDENHMIDALDGVALNTALVMNLLQAAYEKGPAQLKEPVTAEVKDQNRSLIAGTRSASASIPPPWQLSAEIQPEPAADHPAFRYRLLLHINNRQMRISGLWEQRSTPPVLDADMPLQGWQVYTLGPRTFRDGSSTIYDYGTTLLDTPAKTLSELIQSQQVQTP</sequence>